<protein>
    <submittedName>
        <fullName evidence="1">Uncharacterized protein</fullName>
    </submittedName>
</protein>
<reference evidence="1 2" key="1">
    <citation type="submission" date="2014-04" db="EMBL/GenBank/DDBJ databases">
        <title>Evolutionary Origins and Diversification of the Mycorrhizal Mutualists.</title>
        <authorList>
            <consortium name="DOE Joint Genome Institute"/>
            <consortium name="Mycorrhizal Genomics Consortium"/>
            <person name="Kohler A."/>
            <person name="Kuo A."/>
            <person name="Nagy L.G."/>
            <person name="Floudas D."/>
            <person name="Copeland A."/>
            <person name="Barry K.W."/>
            <person name="Cichocki N."/>
            <person name="Veneault-Fourrey C."/>
            <person name="LaButti K."/>
            <person name="Lindquist E.A."/>
            <person name="Lipzen A."/>
            <person name="Lundell T."/>
            <person name="Morin E."/>
            <person name="Murat C."/>
            <person name="Riley R."/>
            <person name="Ohm R."/>
            <person name="Sun H."/>
            <person name="Tunlid A."/>
            <person name="Henrissat B."/>
            <person name="Grigoriev I.V."/>
            <person name="Hibbett D.S."/>
            <person name="Martin F."/>
        </authorList>
    </citation>
    <scope>NUCLEOTIDE SEQUENCE [LARGE SCALE GENOMIC DNA]</scope>
    <source>
        <strain evidence="1 2">Koide BX008</strain>
    </source>
</reference>
<dbReference type="Proteomes" id="UP000054549">
    <property type="component" value="Unassembled WGS sequence"/>
</dbReference>
<proteinExistence type="predicted"/>
<dbReference type="AlphaFoldDB" id="A0A0C2XI50"/>
<organism evidence="1 2">
    <name type="scientific">Amanita muscaria (strain Koide BX008)</name>
    <dbReference type="NCBI Taxonomy" id="946122"/>
    <lineage>
        <taxon>Eukaryota</taxon>
        <taxon>Fungi</taxon>
        <taxon>Dikarya</taxon>
        <taxon>Basidiomycota</taxon>
        <taxon>Agaricomycotina</taxon>
        <taxon>Agaricomycetes</taxon>
        <taxon>Agaricomycetidae</taxon>
        <taxon>Agaricales</taxon>
        <taxon>Pluteineae</taxon>
        <taxon>Amanitaceae</taxon>
        <taxon>Amanita</taxon>
    </lineage>
</organism>
<name>A0A0C2XI50_AMAMK</name>
<dbReference type="InParanoid" id="A0A0C2XI50"/>
<keyword evidence="2" id="KW-1185">Reference proteome</keyword>
<sequence length="91" mass="10546">MAQLVHRTLKNDVDFYRHPPASIRPVFLCATPSERDFRYTIRWFQEYSGTMLDTTVQNELILVVSLFDCLTHERCAIQPVPNGGLDRVSFT</sequence>
<accession>A0A0C2XI50</accession>
<dbReference type="EMBL" id="KN818226">
    <property type="protein sequence ID" value="KIL69141.1"/>
    <property type="molecule type" value="Genomic_DNA"/>
</dbReference>
<gene>
    <name evidence="1" type="ORF">M378DRAFT_157361</name>
</gene>
<evidence type="ECO:0000313" key="2">
    <source>
        <dbReference type="Proteomes" id="UP000054549"/>
    </source>
</evidence>
<evidence type="ECO:0000313" key="1">
    <source>
        <dbReference type="EMBL" id="KIL69141.1"/>
    </source>
</evidence>
<dbReference type="HOGENOM" id="CLU_2426562_0_0_1"/>